<accession>A0A1H2VU73</accession>
<dbReference type="AlphaFoldDB" id="A0A1H2VU73"/>
<keyword evidence="3" id="KW-1185">Reference proteome</keyword>
<feature type="region of interest" description="Disordered" evidence="1">
    <location>
        <begin position="187"/>
        <end position="277"/>
    </location>
</feature>
<feature type="compositionally biased region" description="Basic and acidic residues" evidence="1">
    <location>
        <begin position="207"/>
        <end position="219"/>
    </location>
</feature>
<dbReference type="STRING" id="356660.SAMN05444336_102176"/>
<proteinExistence type="predicted"/>
<organism evidence="2 3">
    <name type="scientific">Albimonas donghaensis</name>
    <dbReference type="NCBI Taxonomy" id="356660"/>
    <lineage>
        <taxon>Bacteria</taxon>
        <taxon>Pseudomonadati</taxon>
        <taxon>Pseudomonadota</taxon>
        <taxon>Alphaproteobacteria</taxon>
        <taxon>Rhodobacterales</taxon>
        <taxon>Paracoccaceae</taxon>
        <taxon>Albimonas</taxon>
    </lineage>
</organism>
<evidence type="ECO:0000313" key="2">
    <source>
        <dbReference type="EMBL" id="SDW71952.1"/>
    </source>
</evidence>
<name>A0A1H2VU73_9RHOB</name>
<protein>
    <submittedName>
        <fullName evidence="2">Uncharacterized protein</fullName>
    </submittedName>
</protein>
<evidence type="ECO:0000313" key="3">
    <source>
        <dbReference type="Proteomes" id="UP000199118"/>
    </source>
</evidence>
<gene>
    <name evidence="2" type="ORF">SAMN05444336_102176</name>
</gene>
<dbReference type="Proteomes" id="UP000199118">
    <property type="component" value="Unassembled WGS sequence"/>
</dbReference>
<reference evidence="2 3" key="1">
    <citation type="submission" date="2016-10" db="EMBL/GenBank/DDBJ databases">
        <authorList>
            <person name="de Groot N.N."/>
        </authorList>
    </citation>
    <scope>NUCLEOTIDE SEQUENCE [LARGE SCALE GENOMIC DNA]</scope>
    <source>
        <strain evidence="2 3">DSM 17890</strain>
    </source>
</reference>
<evidence type="ECO:0000256" key="1">
    <source>
        <dbReference type="SAM" id="MobiDB-lite"/>
    </source>
</evidence>
<feature type="region of interest" description="Disordered" evidence="1">
    <location>
        <begin position="1"/>
        <end position="45"/>
    </location>
</feature>
<sequence length="277" mass="30129">MGALSDRVGSGRSQVPASRVAQPPCGRRRFGRHGRRPGSHPPRVADLRLVPARPLDLPVRRLPADRSTLRSARIPLSGRRPRRPSTRLDTRRRSTRSAHSTPVHSIRGHAHDTPTQAPHTRYAQAQALRSAPASAEAPMPHTPRHASFRPSGTWAARRINRPTPTQCSLEPTGHLRRPDAYATLTLLRTTPPAPGCPVASAPRPRVVPRDPEHRSRAVEEAGPAGQTPLTPYAPTLPRTHEAASSLHAPEAAFPVPPGSGRRPRWQGGDSVRSVYGE</sequence>
<feature type="compositionally biased region" description="Basic residues" evidence="1">
    <location>
        <begin position="26"/>
        <end position="38"/>
    </location>
</feature>
<feature type="region of interest" description="Disordered" evidence="1">
    <location>
        <begin position="61"/>
        <end position="151"/>
    </location>
</feature>
<dbReference type="EMBL" id="FNMZ01000002">
    <property type="protein sequence ID" value="SDW71952.1"/>
    <property type="molecule type" value="Genomic_DNA"/>
</dbReference>